<dbReference type="Gene3D" id="3.90.1140.10">
    <property type="entry name" value="Cyclic phosphodiesterase"/>
    <property type="match status" value="1"/>
</dbReference>
<accession>A0ABV2JNL6</accession>
<sequence length="68" mass="7725">MSADSLYSPGKWIPHMTLANYLAEDELPAAFALCQNQTQLEGRAVEIQLIKIQKDKQVQVVYQANFQE</sequence>
<proteinExistence type="predicted"/>
<name>A0ABV2JNL6_9STRE</name>
<protein>
    <submittedName>
        <fullName evidence="1">2'-5' RNA ligase</fullName>
    </submittedName>
</protein>
<keyword evidence="1" id="KW-0436">Ligase</keyword>
<dbReference type="GO" id="GO:0016874">
    <property type="term" value="F:ligase activity"/>
    <property type="evidence" value="ECO:0007669"/>
    <property type="project" value="UniProtKB-KW"/>
</dbReference>
<organism evidence="1 2">
    <name type="scientific">Streptococcus gallinaceus</name>
    <dbReference type="NCBI Taxonomy" id="165758"/>
    <lineage>
        <taxon>Bacteria</taxon>
        <taxon>Bacillati</taxon>
        <taxon>Bacillota</taxon>
        <taxon>Bacilli</taxon>
        <taxon>Lactobacillales</taxon>
        <taxon>Streptococcaceae</taxon>
        <taxon>Streptococcus</taxon>
    </lineage>
</organism>
<evidence type="ECO:0000313" key="1">
    <source>
        <dbReference type="EMBL" id="MET3644473.1"/>
    </source>
</evidence>
<gene>
    <name evidence="1" type="ORF">ABID27_001097</name>
</gene>
<comment type="caution">
    <text evidence="1">The sequence shown here is derived from an EMBL/GenBank/DDBJ whole genome shotgun (WGS) entry which is preliminary data.</text>
</comment>
<reference evidence="1 2" key="1">
    <citation type="submission" date="2024-06" db="EMBL/GenBank/DDBJ databases">
        <title>Genomic Encyclopedia of Type Strains, Phase IV (KMG-IV): sequencing the most valuable type-strain genomes for metagenomic binning, comparative biology and taxonomic classification.</title>
        <authorList>
            <person name="Goeker M."/>
        </authorList>
    </citation>
    <scope>NUCLEOTIDE SEQUENCE [LARGE SCALE GENOMIC DNA]</scope>
    <source>
        <strain evidence="1 2">DSM 15349</strain>
    </source>
</reference>
<evidence type="ECO:0000313" key="2">
    <source>
        <dbReference type="Proteomes" id="UP001549055"/>
    </source>
</evidence>
<dbReference type="EMBL" id="JBEPMK010000003">
    <property type="protein sequence ID" value="MET3644473.1"/>
    <property type="molecule type" value="Genomic_DNA"/>
</dbReference>
<dbReference type="Proteomes" id="UP001549055">
    <property type="component" value="Unassembled WGS sequence"/>
</dbReference>
<keyword evidence="2" id="KW-1185">Reference proteome</keyword>